<dbReference type="RefSeq" id="XP_005105637.1">
    <property type="nucleotide sequence ID" value="XM_005105580.2"/>
</dbReference>
<evidence type="ECO:0000256" key="2">
    <source>
        <dbReference type="SAM" id="SignalP"/>
    </source>
</evidence>
<accession>A0ABM0K054</accession>
<feature type="region of interest" description="Disordered" evidence="1">
    <location>
        <begin position="55"/>
        <end position="102"/>
    </location>
</feature>
<proteinExistence type="predicted"/>
<keyword evidence="3" id="KW-1185">Reference proteome</keyword>
<evidence type="ECO:0000256" key="1">
    <source>
        <dbReference type="SAM" id="MobiDB-lite"/>
    </source>
</evidence>
<evidence type="ECO:0000313" key="4">
    <source>
        <dbReference type="RefSeq" id="XP_005105637.1"/>
    </source>
</evidence>
<evidence type="ECO:0000313" key="5">
    <source>
        <dbReference type="RefSeq" id="XP_005105638.1"/>
    </source>
</evidence>
<keyword evidence="2" id="KW-0732">Signal</keyword>
<reference evidence="4 5" key="1">
    <citation type="submission" date="2025-05" db="UniProtKB">
        <authorList>
            <consortium name="RefSeq"/>
        </authorList>
    </citation>
    <scope>IDENTIFICATION</scope>
</reference>
<organism evidence="3 4">
    <name type="scientific">Aplysia californica</name>
    <name type="common">California sea hare</name>
    <dbReference type="NCBI Taxonomy" id="6500"/>
    <lineage>
        <taxon>Eukaryota</taxon>
        <taxon>Metazoa</taxon>
        <taxon>Spiralia</taxon>
        <taxon>Lophotrochozoa</taxon>
        <taxon>Mollusca</taxon>
        <taxon>Gastropoda</taxon>
        <taxon>Heterobranchia</taxon>
        <taxon>Euthyneura</taxon>
        <taxon>Tectipleura</taxon>
        <taxon>Aplysiida</taxon>
        <taxon>Aplysioidea</taxon>
        <taxon>Aplysiidae</taxon>
        <taxon>Aplysia</taxon>
    </lineage>
</organism>
<gene>
    <name evidence="4 5" type="primary">LOC101847361</name>
</gene>
<protein>
    <submittedName>
        <fullName evidence="4">Uncharacterized protein LOC101847361 isoform X1</fullName>
    </submittedName>
    <submittedName>
        <fullName evidence="5">Uncharacterized protein LOC101847361 isoform X2</fullName>
    </submittedName>
</protein>
<dbReference type="RefSeq" id="XP_005105638.1">
    <property type="nucleotide sequence ID" value="XM_005105581.3"/>
</dbReference>
<feature type="compositionally biased region" description="Low complexity" evidence="1">
    <location>
        <begin position="76"/>
        <end position="96"/>
    </location>
</feature>
<dbReference type="Proteomes" id="UP000694888">
    <property type="component" value="Unplaced"/>
</dbReference>
<feature type="chain" id="PRO_5045021122" evidence="2">
    <location>
        <begin position="23"/>
        <end position="130"/>
    </location>
</feature>
<sequence>MNAKQICALLVGAVLLVSVCAAEENRLKRHFFLGGILGGRPPYYRYPFPNNPAPIPVNNPATGTNPGPAVGPPIGQPTGNQPTTTGNQPTTTGNQPAQGPVTINLTAQQAQLLRSILAFLLNGGAAPAGK</sequence>
<name>A0ABM0K054_APLCA</name>
<dbReference type="GeneID" id="101847361"/>
<evidence type="ECO:0000313" key="3">
    <source>
        <dbReference type="Proteomes" id="UP000694888"/>
    </source>
</evidence>
<feature type="signal peptide" evidence="2">
    <location>
        <begin position="1"/>
        <end position="22"/>
    </location>
</feature>